<feature type="region of interest" description="Disordered" evidence="1">
    <location>
        <begin position="1"/>
        <end position="76"/>
    </location>
</feature>
<feature type="transmembrane region" description="Helical" evidence="2">
    <location>
        <begin position="83"/>
        <end position="106"/>
    </location>
</feature>
<dbReference type="AlphaFoldDB" id="A0AAC9PQS0"/>
<dbReference type="PANTHER" id="PTHR36933:SF1">
    <property type="entry name" value="SLL0788 PROTEIN"/>
    <property type="match status" value="1"/>
</dbReference>
<gene>
    <name evidence="4" type="ORF">UA74_06950</name>
</gene>
<dbReference type="InterPro" id="IPR005183">
    <property type="entry name" value="DUF305_CopM-like"/>
</dbReference>
<proteinExistence type="predicted"/>
<dbReference type="Pfam" id="PF03713">
    <property type="entry name" value="DUF305"/>
    <property type="match status" value="1"/>
</dbReference>
<organism evidence="4 5">
    <name type="scientific">Actinoalloteichus fjordicus</name>
    <dbReference type="NCBI Taxonomy" id="1612552"/>
    <lineage>
        <taxon>Bacteria</taxon>
        <taxon>Bacillati</taxon>
        <taxon>Actinomycetota</taxon>
        <taxon>Actinomycetes</taxon>
        <taxon>Pseudonocardiales</taxon>
        <taxon>Pseudonocardiaceae</taxon>
        <taxon>Actinoalloteichus</taxon>
    </lineage>
</organism>
<evidence type="ECO:0000313" key="4">
    <source>
        <dbReference type="EMBL" id="APU13459.1"/>
    </source>
</evidence>
<dbReference type="InterPro" id="IPR012347">
    <property type="entry name" value="Ferritin-like"/>
</dbReference>
<keyword evidence="2" id="KW-0812">Transmembrane</keyword>
<dbReference type="Gene3D" id="1.20.1260.10">
    <property type="match status" value="1"/>
</dbReference>
<dbReference type="KEGG" id="acad:UA74_06950"/>
<sequence>MTERIPEGDESSAETGSRRTTDPESTGSAAVGESDAQAGVGAAAAAAGTESVGAGAEDTGPAETGQAGEDTGESASSTNWVRVLVASAAVLTLLLLGAAAGMLIGLPGSGNSAAPPENSVDVGFAQDMTVHHRQATTMATLYRVNGEDIGIDTLAFDIDTNQRTQIGWMQGWLNLWDRPLTPTEGYMAWMRDDAGHGHGGDAGASAEQAMPGMASPDELERLRSLRGAELDVYFLQLMLRHHEGGVEMAAYAAERAAIPQVRNLASNILNHQTAETQKMVGMLAELGAEPLPFEG</sequence>
<accession>A0AAC9PQS0</accession>
<keyword evidence="2" id="KW-1133">Transmembrane helix</keyword>
<feature type="compositionally biased region" description="Low complexity" evidence="1">
    <location>
        <begin position="36"/>
        <end position="56"/>
    </location>
</feature>
<keyword evidence="2" id="KW-0472">Membrane</keyword>
<evidence type="ECO:0000313" key="5">
    <source>
        <dbReference type="Proteomes" id="UP000185511"/>
    </source>
</evidence>
<evidence type="ECO:0000256" key="2">
    <source>
        <dbReference type="SAM" id="Phobius"/>
    </source>
</evidence>
<protein>
    <recommendedName>
        <fullName evidence="3">DUF305 domain-containing protein</fullName>
    </recommendedName>
</protein>
<dbReference type="PANTHER" id="PTHR36933">
    <property type="entry name" value="SLL0788 PROTEIN"/>
    <property type="match status" value="1"/>
</dbReference>
<dbReference type="RefSeq" id="WP_318533291.1">
    <property type="nucleotide sequence ID" value="NZ_CP016076.1"/>
</dbReference>
<reference evidence="5" key="1">
    <citation type="submission" date="2016-06" db="EMBL/GenBank/DDBJ databases">
        <title>Complete genome sequence of Actinoalloteichus fjordicus DSM 46855 (=ADI127-17), type strain of the new species Actinoalloteichus fjordicus.</title>
        <authorList>
            <person name="Ruckert C."/>
            <person name="Nouioui I."/>
            <person name="Willmese J."/>
            <person name="van Wezel G."/>
            <person name="Klenk H.-P."/>
            <person name="Kalinowski J."/>
            <person name="Zotchev S.B."/>
        </authorList>
    </citation>
    <scope>NUCLEOTIDE SEQUENCE [LARGE SCALE GENOMIC DNA]</scope>
    <source>
        <strain evidence="5">ADI127-7</strain>
    </source>
</reference>
<dbReference type="Proteomes" id="UP000185511">
    <property type="component" value="Chromosome"/>
</dbReference>
<feature type="domain" description="DUF305" evidence="3">
    <location>
        <begin position="121"/>
        <end position="283"/>
    </location>
</feature>
<keyword evidence="5" id="KW-1185">Reference proteome</keyword>
<name>A0AAC9PQS0_9PSEU</name>
<evidence type="ECO:0000256" key="1">
    <source>
        <dbReference type="SAM" id="MobiDB-lite"/>
    </source>
</evidence>
<dbReference type="EMBL" id="CP016076">
    <property type="protein sequence ID" value="APU13459.1"/>
    <property type="molecule type" value="Genomic_DNA"/>
</dbReference>
<evidence type="ECO:0000259" key="3">
    <source>
        <dbReference type="Pfam" id="PF03713"/>
    </source>
</evidence>